<dbReference type="Proteomes" id="UP001156870">
    <property type="component" value="Unassembled WGS sequence"/>
</dbReference>
<keyword evidence="3" id="KW-1185">Reference proteome</keyword>
<comment type="caution">
    <text evidence="2">The sequence shown here is derived from an EMBL/GenBank/DDBJ whole genome shotgun (WGS) entry which is preliminary data.</text>
</comment>
<feature type="region of interest" description="Disordered" evidence="1">
    <location>
        <begin position="17"/>
        <end position="52"/>
    </location>
</feature>
<evidence type="ECO:0000313" key="3">
    <source>
        <dbReference type="Proteomes" id="UP001156870"/>
    </source>
</evidence>
<sequence length="108" mass="12050">MVEGGAVVGFFRIDINDTKPHKTTTPDTNRKRVKPLASIASDPNANRQRTEFPAKASRASVVKSIVFIGKIMNIEEDEGDDIGHLIKVSLVQQVYFECIDDRLNFVCD</sequence>
<gene>
    <name evidence="2" type="ORF">GCM10007877_22520</name>
</gene>
<reference evidence="2 3" key="1">
    <citation type="journal article" date="2014" name="Int. J. Syst. Evol. Microbiol.">
        <title>Complete genome sequence of Corynebacterium casei LMG S-19264T (=DSM 44701T), isolated from a smear-ripened cheese.</title>
        <authorList>
            <consortium name="US DOE Joint Genome Institute (JGI-PGF)"/>
            <person name="Walter F."/>
            <person name="Albersmeier A."/>
            <person name="Kalinowski J."/>
            <person name="Ruckert C."/>
        </authorList>
    </citation>
    <scope>NUCLEOTIDE SEQUENCE [LARGE SCALE GENOMIC DNA]</scope>
    <source>
        <strain evidence="2 3">NBRC 110095</strain>
    </source>
</reference>
<dbReference type="AlphaFoldDB" id="A0AA37T660"/>
<name>A0AA37T660_9GAMM</name>
<protein>
    <submittedName>
        <fullName evidence="2">Uncharacterized protein</fullName>
    </submittedName>
</protein>
<evidence type="ECO:0000313" key="2">
    <source>
        <dbReference type="EMBL" id="GLS26536.1"/>
    </source>
</evidence>
<dbReference type="EMBL" id="BSPD01000056">
    <property type="protein sequence ID" value="GLS26536.1"/>
    <property type="molecule type" value="Genomic_DNA"/>
</dbReference>
<evidence type="ECO:0000256" key="1">
    <source>
        <dbReference type="SAM" id="MobiDB-lite"/>
    </source>
</evidence>
<accession>A0AA37T660</accession>
<proteinExistence type="predicted"/>
<organism evidence="2 3">
    <name type="scientific">Marinibactrum halimedae</name>
    <dbReference type="NCBI Taxonomy" id="1444977"/>
    <lineage>
        <taxon>Bacteria</taxon>
        <taxon>Pseudomonadati</taxon>
        <taxon>Pseudomonadota</taxon>
        <taxon>Gammaproteobacteria</taxon>
        <taxon>Cellvibrionales</taxon>
        <taxon>Cellvibrionaceae</taxon>
        <taxon>Marinibactrum</taxon>
    </lineage>
</organism>